<keyword evidence="1" id="KW-0812">Transmembrane</keyword>
<dbReference type="AlphaFoldDB" id="A0A162MDW0"/>
<evidence type="ECO:0000313" key="2">
    <source>
        <dbReference type="EMBL" id="OAA54740.1"/>
    </source>
</evidence>
<gene>
    <name evidence="2" type="ORF">SPI_08611</name>
</gene>
<keyword evidence="1" id="KW-1133">Transmembrane helix</keyword>
<sequence length="164" mass="17674">MTACVKERETDTKFHGWTVDLAEAVLAACAAFTASRRALGFDAWSPSAKVGGAHEDVAWFKTVAQPSAAAALVSCLVLGCAVSSFVHRRQVHDRFQWLVFLLVVGGAAMSGLATKTTAARLWLAYAPWAACSAMVTSYCFHELLRACLGAPSDDRRPALPRDRM</sequence>
<feature type="transmembrane region" description="Helical" evidence="1">
    <location>
        <begin position="95"/>
        <end position="113"/>
    </location>
</feature>
<keyword evidence="3" id="KW-1185">Reference proteome</keyword>
<protein>
    <submittedName>
        <fullName evidence="2">Uncharacterized protein</fullName>
    </submittedName>
</protein>
<dbReference type="EMBL" id="AZHD01000022">
    <property type="protein sequence ID" value="OAA54740.1"/>
    <property type="molecule type" value="Genomic_DNA"/>
</dbReference>
<keyword evidence="1" id="KW-0472">Membrane</keyword>
<reference evidence="2 3" key="1">
    <citation type="journal article" date="2016" name="Genome Biol. Evol.">
        <title>Divergent and convergent evolution of fungal pathogenicity.</title>
        <authorList>
            <person name="Shang Y."/>
            <person name="Xiao G."/>
            <person name="Zheng P."/>
            <person name="Cen K."/>
            <person name="Zhan S."/>
            <person name="Wang C."/>
        </authorList>
    </citation>
    <scope>NUCLEOTIDE SEQUENCE [LARGE SCALE GENOMIC DNA]</scope>
    <source>
        <strain evidence="2 3">RCEF 264</strain>
    </source>
</reference>
<proteinExistence type="predicted"/>
<dbReference type="OrthoDB" id="4768569at2759"/>
<evidence type="ECO:0000256" key="1">
    <source>
        <dbReference type="SAM" id="Phobius"/>
    </source>
</evidence>
<dbReference type="Proteomes" id="UP000076874">
    <property type="component" value="Unassembled WGS sequence"/>
</dbReference>
<name>A0A162MDW0_9HYPO</name>
<comment type="caution">
    <text evidence="2">The sequence shown here is derived from an EMBL/GenBank/DDBJ whole genome shotgun (WGS) entry which is preliminary data.</text>
</comment>
<feature type="transmembrane region" description="Helical" evidence="1">
    <location>
        <begin position="119"/>
        <end position="140"/>
    </location>
</feature>
<feature type="transmembrane region" description="Helical" evidence="1">
    <location>
        <begin position="68"/>
        <end position="86"/>
    </location>
</feature>
<organism evidence="2 3">
    <name type="scientific">Niveomyces insectorum RCEF 264</name>
    <dbReference type="NCBI Taxonomy" id="1081102"/>
    <lineage>
        <taxon>Eukaryota</taxon>
        <taxon>Fungi</taxon>
        <taxon>Dikarya</taxon>
        <taxon>Ascomycota</taxon>
        <taxon>Pezizomycotina</taxon>
        <taxon>Sordariomycetes</taxon>
        <taxon>Hypocreomycetidae</taxon>
        <taxon>Hypocreales</taxon>
        <taxon>Cordycipitaceae</taxon>
        <taxon>Niveomyces</taxon>
    </lineage>
</organism>
<evidence type="ECO:0000313" key="3">
    <source>
        <dbReference type="Proteomes" id="UP000076874"/>
    </source>
</evidence>
<accession>A0A162MDW0</accession>